<dbReference type="PROSITE" id="PS00198">
    <property type="entry name" value="4FE4S_FER_1"/>
    <property type="match status" value="1"/>
</dbReference>
<evidence type="ECO:0000256" key="3">
    <source>
        <dbReference type="ARBA" id="ARBA00023014"/>
    </source>
</evidence>
<evidence type="ECO:0000256" key="2">
    <source>
        <dbReference type="ARBA" id="ARBA00023004"/>
    </source>
</evidence>
<dbReference type="InterPro" id="IPR017900">
    <property type="entry name" value="4Fe4S_Fe_S_CS"/>
</dbReference>
<comment type="caution">
    <text evidence="5">The sequence shown here is derived from an EMBL/GenBank/DDBJ whole genome shotgun (WGS) entry which is preliminary data.</text>
</comment>
<protein>
    <submittedName>
        <fullName evidence="5">4Fe-4S binding protein</fullName>
    </submittedName>
</protein>
<reference evidence="5" key="1">
    <citation type="journal article" date="2021" name="PeerJ">
        <title>Extensive microbial diversity within the chicken gut microbiome revealed by metagenomics and culture.</title>
        <authorList>
            <person name="Gilroy R."/>
            <person name="Ravi A."/>
            <person name="Getino M."/>
            <person name="Pursley I."/>
            <person name="Horton D.L."/>
            <person name="Alikhan N.F."/>
            <person name="Baker D."/>
            <person name="Gharbi K."/>
            <person name="Hall N."/>
            <person name="Watson M."/>
            <person name="Adriaenssens E.M."/>
            <person name="Foster-Nyarko E."/>
            <person name="Jarju S."/>
            <person name="Secka A."/>
            <person name="Antonio M."/>
            <person name="Oren A."/>
            <person name="Chaudhuri R.R."/>
            <person name="La Ragione R."/>
            <person name="Hildebrand F."/>
            <person name="Pallen M.J."/>
        </authorList>
    </citation>
    <scope>NUCLEOTIDE SEQUENCE</scope>
    <source>
        <strain evidence="5">B5-657</strain>
    </source>
</reference>
<sequence length="69" mass="7839">MASHKKSYQIAKGCVGCGACKVVCPVHCIQKGQPYRIDEKKCIGCGLCVTRCWRQFIYTNWDDKRSHSD</sequence>
<organism evidence="5 6">
    <name type="scientific">Candidatus Cellulosilyticum pullistercoris</name>
    <dbReference type="NCBI Taxonomy" id="2838521"/>
    <lineage>
        <taxon>Bacteria</taxon>
        <taxon>Bacillati</taxon>
        <taxon>Bacillota</taxon>
        <taxon>Clostridia</taxon>
        <taxon>Lachnospirales</taxon>
        <taxon>Cellulosilyticaceae</taxon>
        <taxon>Cellulosilyticum</taxon>
    </lineage>
</organism>
<dbReference type="AlphaFoldDB" id="A0A9E2KAU6"/>
<gene>
    <name evidence="5" type="ORF">H9872_00770</name>
</gene>
<dbReference type="GO" id="GO:0051536">
    <property type="term" value="F:iron-sulfur cluster binding"/>
    <property type="evidence" value="ECO:0007669"/>
    <property type="project" value="UniProtKB-KW"/>
</dbReference>
<proteinExistence type="predicted"/>
<evidence type="ECO:0000259" key="4">
    <source>
        <dbReference type="PROSITE" id="PS51379"/>
    </source>
</evidence>
<reference evidence="5" key="2">
    <citation type="submission" date="2021-04" db="EMBL/GenBank/DDBJ databases">
        <authorList>
            <person name="Gilroy R."/>
        </authorList>
    </citation>
    <scope>NUCLEOTIDE SEQUENCE</scope>
    <source>
        <strain evidence="5">B5-657</strain>
    </source>
</reference>
<dbReference type="GO" id="GO:0046872">
    <property type="term" value="F:metal ion binding"/>
    <property type="evidence" value="ECO:0007669"/>
    <property type="project" value="UniProtKB-KW"/>
</dbReference>
<dbReference type="SUPFAM" id="SSF54862">
    <property type="entry name" value="4Fe-4S ferredoxins"/>
    <property type="match status" value="1"/>
</dbReference>
<feature type="domain" description="4Fe-4S ferredoxin-type" evidence="4">
    <location>
        <begin position="35"/>
        <end position="62"/>
    </location>
</feature>
<dbReference type="EMBL" id="JAHLFQ010000016">
    <property type="protein sequence ID" value="MBU3803277.1"/>
    <property type="molecule type" value="Genomic_DNA"/>
</dbReference>
<accession>A0A9E2KAU6</accession>
<dbReference type="PROSITE" id="PS51379">
    <property type="entry name" value="4FE4S_FER_2"/>
    <property type="match status" value="2"/>
</dbReference>
<name>A0A9E2KAU6_9FIRM</name>
<dbReference type="Gene3D" id="3.30.70.20">
    <property type="match status" value="1"/>
</dbReference>
<keyword evidence="2" id="KW-0408">Iron</keyword>
<feature type="domain" description="4Fe-4S ferredoxin-type" evidence="4">
    <location>
        <begin position="4"/>
        <end position="34"/>
    </location>
</feature>
<dbReference type="InterPro" id="IPR017896">
    <property type="entry name" value="4Fe4S_Fe-S-bd"/>
</dbReference>
<dbReference type="Pfam" id="PF12838">
    <property type="entry name" value="Fer4_7"/>
    <property type="match status" value="1"/>
</dbReference>
<dbReference type="Proteomes" id="UP000824229">
    <property type="component" value="Unassembled WGS sequence"/>
</dbReference>
<evidence type="ECO:0000313" key="5">
    <source>
        <dbReference type="EMBL" id="MBU3803277.1"/>
    </source>
</evidence>
<evidence type="ECO:0000256" key="1">
    <source>
        <dbReference type="ARBA" id="ARBA00022723"/>
    </source>
</evidence>
<evidence type="ECO:0000313" key="6">
    <source>
        <dbReference type="Proteomes" id="UP000824229"/>
    </source>
</evidence>
<keyword evidence="1" id="KW-0479">Metal-binding</keyword>
<keyword evidence="3" id="KW-0411">Iron-sulfur</keyword>